<comment type="cofactor">
    <cofactor evidence="9">
        <name>Mg(2+)</name>
        <dbReference type="ChEBI" id="CHEBI:18420"/>
    </cofactor>
</comment>
<dbReference type="EMBL" id="APLQ01000011">
    <property type="protein sequence ID" value="ENO15113.1"/>
    <property type="molecule type" value="Genomic_DNA"/>
</dbReference>
<keyword evidence="2 9" id="KW-0949">S-adenosyl-L-methionine</keyword>
<dbReference type="STRING" id="626887.J057_07181"/>
<dbReference type="GO" id="GO:0008616">
    <property type="term" value="P:tRNA queuosine(34) biosynthetic process"/>
    <property type="evidence" value="ECO:0007669"/>
    <property type="project" value="UniProtKB-UniRule"/>
</dbReference>
<feature type="binding site" evidence="9">
    <location>
        <begin position="11"/>
        <end position="13"/>
    </location>
    <ligand>
        <name>substrate</name>
    </ligand>
</feature>
<dbReference type="Proteomes" id="UP000013165">
    <property type="component" value="Unassembled WGS sequence"/>
</dbReference>
<comment type="subunit">
    <text evidence="9">Homodimer.</text>
</comment>
<protein>
    <recommendedName>
        <fullName evidence="9">7-carboxy-7-deazaguanine synthase</fullName>
        <shortName evidence="9">CDG synthase</shortName>
        <ecNumber evidence="9">4.3.99.3</ecNumber>
    </recommendedName>
    <alternativeName>
        <fullName evidence="9">Queuosine biosynthesis protein QueE</fullName>
    </alternativeName>
</protein>
<feature type="binding site" evidence="9">
    <location>
        <position position="45"/>
    </location>
    <ligand>
        <name>[4Fe-4S] cluster</name>
        <dbReference type="ChEBI" id="CHEBI:49883"/>
        <note>4Fe-4S-S-AdoMet</note>
    </ligand>
</feature>
<dbReference type="GO" id="GO:0000287">
    <property type="term" value="F:magnesium ion binding"/>
    <property type="evidence" value="ECO:0007669"/>
    <property type="project" value="UniProtKB-UniRule"/>
</dbReference>
<evidence type="ECO:0000256" key="3">
    <source>
        <dbReference type="ARBA" id="ARBA00022723"/>
    </source>
</evidence>
<comment type="caution">
    <text evidence="10">The sequence shown here is derived from an EMBL/GenBank/DDBJ whole genome shotgun (WGS) entry which is preliminary data.</text>
</comment>
<dbReference type="PANTHER" id="PTHR42836">
    <property type="entry name" value="7-CARBOXY-7-DEAZAGUANINE SYNTHASE"/>
    <property type="match status" value="1"/>
</dbReference>
<dbReference type="NCBIfam" id="TIGR04508">
    <property type="entry name" value="queE_Cx14CxxC"/>
    <property type="match status" value="1"/>
</dbReference>
<evidence type="ECO:0000313" key="10">
    <source>
        <dbReference type="EMBL" id="ENO15113.1"/>
    </source>
</evidence>
<feature type="binding site" evidence="9">
    <location>
        <position position="26"/>
    </location>
    <ligand>
        <name>substrate</name>
    </ligand>
</feature>
<organism evidence="10 11">
    <name type="scientific">Marinobacter nanhaiticus D15-8W</name>
    <dbReference type="NCBI Taxonomy" id="626887"/>
    <lineage>
        <taxon>Bacteria</taxon>
        <taxon>Pseudomonadati</taxon>
        <taxon>Pseudomonadota</taxon>
        <taxon>Gammaproteobacteria</taxon>
        <taxon>Pseudomonadales</taxon>
        <taxon>Marinobacteraceae</taxon>
        <taxon>Marinobacter</taxon>
    </lineage>
</organism>
<dbReference type="InterPro" id="IPR007197">
    <property type="entry name" value="rSAM"/>
</dbReference>
<proteinExistence type="inferred from homology"/>
<accession>N6X224</accession>
<sequence>MYRVKEAFYTLQGEGAQAGRAAVFCRFSKCNLWNGREADRAWAVCNFCDTDFVGTDGQNGGKFVDADALANHIAGLWPHDPAASGTLKPYVVCTGGEPLLQLDEPLIEAFHARGFEVGVETNGTLPAPVGLDWLCVSPKADAKVVIERCNELKLVYPQPLAMPERFAHIRADHYFLSPMASPSVPDDGADALKKSNTRRATDYCLAHPQWRLTLQMHKIVGID</sequence>
<comment type="similarity">
    <text evidence="9">Belongs to the radical SAM superfamily. 7-carboxy-7-deazaguanine synthase family.</text>
</comment>
<keyword evidence="8 9" id="KW-0456">Lyase</keyword>
<dbReference type="InterPro" id="IPR058240">
    <property type="entry name" value="rSAM_sf"/>
</dbReference>
<gene>
    <name evidence="9 10" type="primary">queE</name>
    <name evidence="10" type="ORF">J057_07181</name>
</gene>
<dbReference type="eggNOG" id="COG0602">
    <property type="taxonomic scope" value="Bacteria"/>
</dbReference>
<evidence type="ECO:0000256" key="5">
    <source>
        <dbReference type="ARBA" id="ARBA00022842"/>
    </source>
</evidence>
<dbReference type="GO" id="GO:0051539">
    <property type="term" value="F:4 iron, 4 sulfur cluster binding"/>
    <property type="evidence" value="ECO:0007669"/>
    <property type="project" value="UniProtKB-UniRule"/>
</dbReference>
<evidence type="ECO:0000256" key="6">
    <source>
        <dbReference type="ARBA" id="ARBA00023004"/>
    </source>
</evidence>
<dbReference type="InterPro" id="IPR024924">
    <property type="entry name" value="7-CO-7-deazaguanine_synth-like"/>
</dbReference>
<dbReference type="Gene3D" id="3.20.20.70">
    <property type="entry name" value="Aldolase class I"/>
    <property type="match status" value="1"/>
</dbReference>
<dbReference type="GO" id="GO:0016840">
    <property type="term" value="F:carbon-nitrogen lyase activity"/>
    <property type="evidence" value="ECO:0007669"/>
    <property type="project" value="UniProtKB-UniRule"/>
</dbReference>
<evidence type="ECO:0000256" key="9">
    <source>
        <dbReference type="HAMAP-Rule" id="MF_00917"/>
    </source>
</evidence>
<dbReference type="PATRIC" id="fig|626887.3.peg.1424"/>
<dbReference type="HOGENOM" id="CLU_066739_0_1_6"/>
<feature type="binding site" evidence="9">
    <location>
        <position position="94"/>
    </location>
    <ligand>
        <name>substrate</name>
    </ligand>
</feature>
<keyword evidence="6 9" id="KW-0408">Iron</keyword>
<dbReference type="RefSeq" id="WP_004579409.1">
    <property type="nucleotide sequence ID" value="NZ_AP028878.1"/>
</dbReference>
<dbReference type="SFLD" id="SFLDF00376">
    <property type="entry name" value="7-carboxy-7-deazaguanine_synth"/>
    <property type="match status" value="1"/>
</dbReference>
<dbReference type="InterPro" id="IPR013785">
    <property type="entry name" value="Aldolase_TIM"/>
</dbReference>
<keyword evidence="7 9" id="KW-0411">Iron-sulfur</keyword>
<feature type="binding site" evidence="9">
    <location>
        <position position="96"/>
    </location>
    <ligand>
        <name>S-adenosyl-L-methionine</name>
        <dbReference type="ChEBI" id="CHEBI:59789"/>
    </ligand>
</feature>
<comment type="catalytic activity">
    <reaction evidence="9">
        <text>6-carboxy-5,6,7,8-tetrahydropterin + H(+) = 7-carboxy-7-carbaguanine + NH4(+)</text>
        <dbReference type="Rhea" id="RHEA:27974"/>
        <dbReference type="ChEBI" id="CHEBI:15378"/>
        <dbReference type="ChEBI" id="CHEBI:28938"/>
        <dbReference type="ChEBI" id="CHEBI:61032"/>
        <dbReference type="ChEBI" id="CHEBI:61036"/>
        <dbReference type="EC" id="4.3.99.3"/>
    </reaction>
</comment>
<comment type="pathway">
    <text evidence="9">Purine metabolism; 7-cyano-7-deazaguanine biosynthesis.</text>
</comment>
<dbReference type="HAMAP" id="MF_00917">
    <property type="entry name" value="QueE"/>
    <property type="match status" value="1"/>
</dbReference>
<dbReference type="UniPathway" id="UPA00391"/>
<feature type="binding site" evidence="9">
    <location>
        <position position="48"/>
    </location>
    <ligand>
        <name>[4Fe-4S] cluster</name>
        <dbReference type="ChEBI" id="CHEBI:49883"/>
        <note>4Fe-4S-S-AdoMet</note>
    </ligand>
</feature>
<dbReference type="GO" id="GO:1904047">
    <property type="term" value="F:S-adenosyl-L-methionine binding"/>
    <property type="evidence" value="ECO:0007669"/>
    <property type="project" value="UniProtKB-UniRule"/>
</dbReference>
<dbReference type="PANTHER" id="PTHR42836:SF1">
    <property type="entry name" value="7-CARBOXY-7-DEAZAGUANINE SYNTHASE"/>
    <property type="match status" value="1"/>
</dbReference>
<comment type="function">
    <text evidence="9">Catalyzes the complex heterocyclic radical-mediated conversion of 6-carboxy-5,6,7,8-tetrahydropterin (CPH4) to 7-carboxy-7-deazaguanine (CDG), a step common to the biosynthetic pathways of all 7-deazapurine-containing compounds.</text>
</comment>
<dbReference type="OrthoDB" id="9792276at2"/>
<comment type="cofactor">
    <cofactor evidence="9">
        <name>S-adenosyl-L-methionine</name>
        <dbReference type="ChEBI" id="CHEBI:59789"/>
    </cofactor>
    <text evidence="9">Binds 1 S-adenosyl-L-methionine per subunit.</text>
</comment>
<dbReference type="AlphaFoldDB" id="N6X224"/>
<reference evidence="10 11" key="1">
    <citation type="journal article" date="2013" name="Genome Announc.">
        <title>Genome Sequence of the Polycyclic Aromatic Hydrocarbon-Degrading Bacterium Strain Marinobacter nanhaiticus D15-8WT.</title>
        <authorList>
            <person name="Cui Z."/>
            <person name="Gao W."/>
            <person name="Li Q."/>
            <person name="Xu G."/>
            <person name="Zheng L."/>
        </authorList>
    </citation>
    <scope>NUCLEOTIDE SEQUENCE [LARGE SCALE GENOMIC DNA]</scope>
    <source>
        <strain evidence="10 11">D15-8W</strain>
    </source>
</reference>
<keyword evidence="1 9" id="KW-0004">4Fe-4S</keyword>
<dbReference type="SFLD" id="SFLDS00029">
    <property type="entry name" value="Radical_SAM"/>
    <property type="match status" value="1"/>
</dbReference>
<dbReference type="SUPFAM" id="SSF102114">
    <property type="entry name" value="Radical SAM enzymes"/>
    <property type="match status" value="1"/>
</dbReference>
<name>N6X224_9GAMM</name>
<evidence type="ECO:0000256" key="8">
    <source>
        <dbReference type="ARBA" id="ARBA00023239"/>
    </source>
</evidence>
<dbReference type="PIRSF" id="PIRSF000370">
    <property type="entry name" value="QueE"/>
    <property type="match status" value="1"/>
</dbReference>
<keyword evidence="3 9" id="KW-0479">Metal-binding</keyword>
<dbReference type="EC" id="4.3.99.3" evidence="9"/>
<keyword evidence="4 9" id="KW-0671">Queuosine biosynthesis</keyword>
<evidence type="ECO:0000313" key="11">
    <source>
        <dbReference type="Proteomes" id="UP000013165"/>
    </source>
</evidence>
<evidence type="ECO:0000256" key="2">
    <source>
        <dbReference type="ARBA" id="ARBA00022691"/>
    </source>
</evidence>
<keyword evidence="5 9" id="KW-0460">Magnesium</keyword>
<evidence type="ECO:0000256" key="4">
    <source>
        <dbReference type="ARBA" id="ARBA00022785"/>
    </source>
</evidence>
<feature type="binding site" evidence="9">
    <location>
        <begin position="47"/>
        <end position="49"/>
    </location>
    <ligand>
        <name>S-adenosyl-L-methionine</name>
        <dbReference type="ChEBI" id="CHEBI:59789"/>
    </ligand>
</feature>
<comment type="caution">
    <text evidence="9">Lacks conserved residue(s) required for the propagation of feature annotation.</text>
</comment>
<feature type="binding site" evidence="9">
    <location>
        <begin position="137"/>
        <end position="139"/>
    </location>
    <ligand>
        <name>S-adenosyl-L-methionine</name>
        <dbReference type="ChEBI" id="CHEBI:59789"/>
    </ligand>
</feature>
<comment type="cofactor">
    <cofactor evidence="9">
        <name>[4Fe-4S] cluster</name>
        <dbReference type="ChEBI" id="CHEBI:49883"/>
    </cofactor>
    <text evidence="9">Binds 1 [4Fe-4S] cluster. The cluster is coordinated with 3 cysteines and an exchangeable S-adenosyl-L-methionine.</text>
</comment>
<feature type="binding site" evidence="9">
    <location>
        <position position="50"/>
    </location>
    <ligand>
        <name>Mg(2+)</name>
        <dbReference type="ChEBI" id="CHEBI:18420"/>
    </ligand>
</feature>
<keyword evidence="11" id="KW-1185">Reference proteome</keyword>
<evidence type="ECO:0000256" key="1">
    <source>
        <dbReference type="ARBA" id="ARBA00022485"/>
    </source>
</evidence>
<feature type="binding site" evidence="9">
    <location>
        <position position="30"/>
    </location>
    <ligand>
        <name>[4Fe-4S] cluster</name>
        <dbReference type="ChEBI" id="CHEBI:49883"/>
        <note>4Fe-4S-S-AdoMet</note>
    </ligand>
</feature>
<dbReference type="InterPro" id="IPR030977">
    <property type="entry name" value="QueE_Cx14CxxC"/>
</dbReference>
<evidence type="ECO:0000256" key="7">
    <source>
        <dbReference type="ARBA" id="ARBA00023014"/>
    </source>
</evidence>